<dbReference type="EMBL" id="KV441477">
    <property type="protein sequence ID" value="OAG21107.1"/>
    <property type="molecule type" value="Genomic_DNA"/>
</dbReference>
<keyword evidence="6 9" id="KW-1133">Transmembrane helix</keyword>
<evidence type="ECO:0000256" key="6">
    <source>
        <dbReference type="ARBA" id="ARBA00022989"/>
    </source>
</evidence>
<dbReference type="FunFam" id="3.40.50.300:FF:000565">
    <property type="entry name" value="ABC bile acid transporter"/>
    <property type="match status" value="1"/>
</dbReference>
<feature type="region of interest" description="Disordered" evidence="8">
    <location>
        <begin position="564"/>
        <end position="610"/>
    </location>
</feature>
<dbReference type="SMART" id="SM00382">
    <property type="entry name" value="AAA"/>
    <property type="match status" value="2"/>
</dbReference>
<keyword evidence="14" id="KW-1185">Reference proteome</keyword>
<dbReference type="EMBL" id="PDXD01000021">
    <property type="protein sequence ID" value="RYN73444.1"/>
    <property type="molecule type" value="Genomic_DNA"/>
</dbReference>
<feature type="compositionally biased region" description="Low complexity" evidence="8">
    <location>
        <begin position="64"/>
        <end position="77"/>
    </location>
</feature>
<dbReference type="CDD" id="cd18606">
    <property type="entry name" value="ABC_6TM_YOR1_D2_like"/>
    <property type="match status" value="1"/>
</dbReference>
<feature type="compositionally biased region" description="Polar residues" evidence="8">
    <location>
        <begin position="600"/>
        <end position="610"/>
    </location>
</feature>
<feature type="transmembrane region" description="Helical" evidence="9">
    <location>
        <begin position="929"/>
        <end position="956"/>
    </location>
</feature>
<feature type="domain" description="ABC transmembrane type-1" evidence="11">
    <location>
        <begin position="188"/>
        <end position="526"/>
    </location>
</feature>
<feature type="transmembrane region" description="Helical" evidence="9">
    <location>
        <begin position="360"/>
        <end position="380"/>
    </location>
</feature>
<evidence type="ECO:0000259" key="11">
    <source>
        <dbReference type="PROSITE" id="PS50929"/>
    </source>
</evidence>
<feature type="domain" description="ABC transporter" evidence="10">
    <location>
        <begin position="1207"/>
        <end position="1446"/>
    </location>
</feature>
<evidence type="ECO:0000256" key="4">
    <source>
        <dbReference type="ARBA" id="ARBA00022741"/>
    </source>
</evidence>
<feature type="compositionally biased region" description="Polar residues" evidence="8">
    <location>
        <begin position="51"/>
        <end position="63"/>
    </location>
</feature>
<dbReference type="InterPro" id="IPR027417">
    <property type="entry name" value="P-loop_NTPase"/>
</dbReference>
<dbReference type="Pfam" id="PF00664">
    <property type="entry name" value="ABC_membrane"/>
    <property type="match status" value="2"/>
</dbReference>
<dbReference type="STRING" id="5599.A0A177DNW1"/>
<dbReference type="Pfam" id="PF00005">
    <property type="entry name" value="ABC_tran"/>
    <property type="match status" value="2"/>
</dbReference>
<feature type="transmembrane region" description="Helical" evidence="9">
    <location>
        <begin position="386"/>
        <end position="404"/>
    </location>
</feature>
<dbReference type="GO" id="GO:0140359">
    <property type="term" value="F:ABC-type transporter activity"/>
    <property type="evidence" value="ECO:0007669"/>
    <property type="project" value="InterPro"/>
</dbReference>
<evidence type="ECO:0000313" key="12">
    <source>
        <dbReference type="EMBL" id="OAG21107.1"/>
    </source>
</evidence>
<dbReference type="KEGG" id="aalt:CC77DRAFT_851338"/>
<dbReference type="RefSeq" id="XP_018386528.1">
    <property type="nucleotide sequence ID" value="XM_018533427.1"/>
</dbReference>
<feature type="compositionally biased region" description="Basic and acidic residues" evidence="8">
    <location>
        <begin position="35"/>
        <end position="50"/>
    </location>
</feature>
<feature type="domain" description="ABC transmembrane type-1" evidence="11">
    <location>
        <begin position="896"/>
        <end position="1171"/>
    </location>
</feature>
<protein>
    <submittedName>
        <fullName evidence="13">Oligomycin resistance ATP-dependent permease</fullName>
    </submittedName>
</protein>
<dbReference type="FunFam" id="1.20.1560.10:FF:000010">
    <property type="entry name" value="Multidrug resistance-associated ABC transporter"/>
    <property type="match status" value="1"/>
</dbReference>
<proteinExistence type="predicted"/>
<evidence type="ECO:0000256" key="5">
    <source>
        <dbReference type="ARBA" id="ARBA00022840"/>
    </source>
</evidence>
<dbReference type="SUPFAM" id="SSF90123">
    <property type="entry name" value="ABC transporter transmembrane region"/>
    <property type="match status" value="2"/>
</dbReference>
<dbReference type="GeneID" id="29119021"/>
<dbReference type="VEuPathDB" id="FungiDB:CC77DRAFT_851338"/>
<dbReference type="InterPro" id="IPR050173">
    <property type="entry name" value="ABC_transporter_C-like"/>
</dbReference>
<keyword evidence="5" id="KW-0067">ATP-binding</keyword>
<dbReference type="InterPro" id="IPR003593">
    <property type="entry name" value="AAA+_ATPase"/>
</dbReference>
<reference evidence="12 14" key="1">
    <citation type="submission" date="2016-05" db="EMBL/GenBank/DDBJ databases">
        <title>Comparative analysis of secretome profiles of manganese(II)-oxidizing ascomycete fungi.</title>
        <authorList>
            <consortium name="DOE Joint Genome Institute"/>
            <person name="Zeiner C.A."/>
            <person name="Purvine S.O."/>
            <person name="Zink E.M."/>
            <person name="Wu S."/>
            <person name="Pasa-Tolic L."/>
            <person name="Chaput D.L."/>
            <person name="Haridas S."/>
            <person name="Grigoriev I.V."/>
            <person name="Santelli C.M."/>
            <person name="Hansel C.M."/>
        </authorList>
    </citation>
    <scope>NUCLEOTIDE SEQUENCE [LARGE SCALE GENOMIC DNA]</scope>
    <source>
        <strain evidence="12 14">SRC1lrK2f</strain>
    </source>
</reference>
<dbReference type="Proteomes" id="UP000291422">
    <property type="component" value="Unassembled WGS sequence"/>
</dbReference>
<feature type="compositionally biased region" description="Basic and acidic residues" evidence="8">
    <location>
        <begin position="587"/>
        <end position="596"/>
    </location>
</feature>
<dbReference type="InterPro" id="IPR003439">
    <property type="entry name" value="ABC_transporter-like_ATP-bd"/>
</dbReference>
<dbReference type="OMA" id="QVTDAWT"/>
<feature type="compositionally biased region" description="Polar residues" evidence="8">
    <location>
        <begin position="1"/>
        <end position="10"/>
    </location>
</feature>
<feature type="transmembrane region" description="Helical" evidence="9">
    <location>
        <begin position="468"/>
        <end position="488"/>
    </location>
</feature>
<keyword evidence="4" id="KW-0547">Nucleotide-binding</keyword>
<evidence type="ECO:0000259" key="10">
    <source>
        <dbReference type="PROSITE" id="PS50893"/>
    </source>
</evidence>
<reference evidence="13" key="3">
    <citation type="journal article" date="2019" name="J. ISSAAS">
        <title>Genomics, evolutionary history and diagnostics of the Alternaria alternata species group including apple and Asian pear pathotypes.</title>
        <authorList>
            <person name="Armitage A.D."/>
            <person name="Cockerton H.M."/>
            <person name="Sreenivasaprasad S."/>
            <person name="Woodhall J."/>
            <person name="Lane C."/>
            <person name="Harrison R.J."/>
            <person name="Clarkson J.P."/>
        </authorList>
    </citation>
    <scope>NUCLEOTIDE SEQUENCE</scope>
    <source>
        <strain evidence="13">FERA 1177</strain>
    </source>
</reference>
<dbReference type="CDD" id="cd03244">
    <property type="entry name" value="ABCC_MRP_domain2"/>
    <property type="match status" value="1"/>
</dbReference>
<dbReference type="FunFam" id="3.40.50.300:FF:002040">
    <property type="entry name" value="ABC multidrug transporter (Eurofung)"/>
    <property type="match status" value="1"/>
</dbReference>
<dbReference type="InterPro" id="IPR011527">
    <property type="entry name" value="ABC1_TM_dom"/>
</dbReference>
<dbReference type="PROSITE" id="PS50929">
    <property type="entry name" value="ABC_TM1F"/>
    <property type="match status" value="2"/>
</dbReference>
<feature type="transmembrane region" description="Helical" evidence="9">
    <location>
        <begin position="891"/>
        <end position="917"/>
    </location>
</feature>
<accession>A0A177DNW1</accession>
<feature type="region of interest" description="Disordered" evidence="8">
    <location>
        <begin position="1"/>
        <end position="83"/>
    </location>
</feature>
<feature type="transmembrane region" description="Helical" evidence="9">
    <location>
        <begin position="1030"/>
        <end position="1048"/>
    </location>
</feature>
<dbReference type="Proteomes" id="UP000077248">
    <property type="component" value="Unassembled WGS sequence"/>
</dbReference>
<evidence type="ECO:0000313" key="15">
    <source>
        <dbReference type="Proteomes" id="UP000291422"/>
    </source>
</evidence>
<feature type="transmembrane region" description="Helical" evidence="9">
    <location>
        <begin position="1008"/>
        <end position="1024"/>
    </location>
</feature>
<dbReference type="Gene3D" id="3.40.50.300">
    <property type="entry name" value="P-loop containing nucleotide triphosphate hydrolases"/>
    <property type="match status" value="2"/>
</dbReference>
<dbReference type="CDD" id="cd18597">
    <property type="entry name" value="ABC_6TM_YOR1_D1_like"/>
    <property type="match status" value="1"/>
</dbReference>
<evidence type="ECO:0000313" key="14">
    <source>
        <dbReference type="Proteomes" id="UP000077248"/>
    </source>
</evidence>
<feature type="transmembrane region" description="Helical" evidence="9">
    <location>
        <begin position="255"/>
        <end position="275"/>
    </location>
</feature>
<reference evidence="15" key="2">
    <citation type="journal article" date="2019" name="bioRxiv">
        <title>Genomics, evolutionary history and diagnostics of the Alternaria alternata species group including apple and Asian pear pathotypes.</title>
        <authorList>
            <person name="Armitage A.D."/>
            <person name="Cockerton H.M."/>
            <person name="Sreenivasaprasad S."/>
            <person name="Woodhall J.W."/>
            <person name="Lane C.R."/>
            <person name="Harrison R.J."/>
            <person name="Clarkson J.P."/>
        </authorList>
    </citation>
    <scope>NUCLEOTIDE SEQUENCE [LARGE SCALE GENOMIC DNA]</scope>
    <source>
        <strain evidence="15">FERA 1177</strain>
    </source>
</reference>
<dbReference type="CDD" id="cd03250">
    <property type="entry name" value="ABCC_MRP_domain1"/>
    <property type="match status" value="1"/>
</dbReference>
<evidence type="ECO:0000256" key="7">
    <source>
        <dbReference type="ARBA" id="ARBA00023136"/>
    </source>
</evidence>
<evidence type="ECO:0000256" key="9">
    <source>
        <dbReference type="SAM" id="Phobius"/>
    </source>
</evidence>
<dbReference type="GO" id="GO:0005524">
    <property type="term" value="F:ATP binding"/>
    <property type="evidence" value="ECO:0007669"/>
    <property type="project" value="UniProtKB-KW"/>
</dbReference>
<keyword evidence="7 9" id="KW-0472">Membrane</keyword>
<dbReference type="PROSITE" id="PS50893">
    <property type="entry name" value="ABC_TRANSPORTER_2"/>
    <property type="match status" value="2"/>
</dbReference>
<dbReference type="Gene3D" id="1.20.1560.10">
    <property type="entry name" value="ABC transporter type 1, transmembrane domain"/>
    <property type="match status" value="2"/>
</dbReference>
<dbReference type="InterPro" id="IPR036640">
    <property type="entry name" value="ABC1_TM_sf"/>
</dbReference>
<name>A0A177DNW1_ALTAL</name>
<feature type="transmembrane region" description="Helical" evidence="9">
    <location>
        <begin position="500"/>
        <end position="525"/>
    </location>
</feature>
<evidence type="ECO:0000256" key="1">
    <source>
        <dbReference type="ARBA" id="ARBA00004141"/>
    </source>
</evidence>
<evidence type="ECO:0000256" key="8">
    <source>
        <dbReference type="SAM" id="MobiDB-lite"/>
    </source>
</evidence>
<dbReference type="PANTHER" id="PTHR24223:SF464">
    <property type="entry name" value="ABC-TYPE TRANSPORTER CICA"/>
    <property type="match status" value="1"/>
</dbReference>
<dbReference type="PANTHER" id="PTHR24223">
    <property type="entry name" value="ATP-BINDING CASSETTE SUB-FAMILY C"/>
    <property type="match status" value="1"/>
</dbReference>
<evidence type="ECO:0000313" key="13">
    <source>
        <dbReference type="EMBL" id="RYN73444.1"/>
    </source>
</evidence>
<dbReference type="GO" id="GO:0016020">
    <property type="term" value="C:membrane"/>
    <property type="evidence" value="ECO:0007669"/>
    <property type="project" value="UniProtKB-SubCell"/>
</dbReference>
<feature type="domain" description="ABC transporter" evidence="10">
    <location>
        <begin position="607"/>
        <end position="828"/>
    </location>
</feature>
<comment type="subcellular location">
    <subcellularLocation>
        <location evidence="1">Membrane</location>
        <topology evidence="1">Multi-pass membrane protein</topology>
    </subcellularLocation>
</comment>
<feature type="transmembrane region" description="Helical" evidence="9">
    <location>
        <begin position="1120"/>
        <end position="1138"/>
    </location>
</feature>
<dbReference type="PROSITE" id="PS00211">
    <property type="entry name" value="ABC_TRANSPORTER_1"/>
    <property type="match status" value="2"/>
</dbReference>
<keyword evidence="3 9" id="KW-0812">Transmembrane</keyword>
<dbReference type="InterPro" id="IPR017871">
    <property type="entry name" value="ABC_transporter-like_CS"/>
</dbReference>
<gene>
    <name evidence="13" type="ORF">AA0117_g7688</name>
    <name evidence="12" type="ORF">CC77DRAFT_851338</name>
</gene>
<sequence>MAKSPSTSSLDENEKEKDFGLVDPQAAAEDPTEYEPIRTEPKEKGFEVQDGHSNSRGTLARLQSSTSAYSEASDSESNATKSIRKKKPFYKRLNLLKNNPPPIPKERKVSPEYTAGFFSRLSWQWMQPLMRVGYKRPLEKNDIWTVNPDRSAEILANKLEAAFKRRRAEGKERPLLGAMFETFKWEFIIGGTCQLSASVIQAVAPFVLRYLINFAVRAYVAERSDAPAPNIGEGIGLVIGITAMQFLQSLATNHFMYRGMMIGGEARGVLIALIFNKAMKLSGRAKAGGEAVLEAPPPDIKPGSEAEVKWYKKILKKKEKKQQSPKTAAGVAGDGEGWGNGRIVNLMSTDTYRIDQASGFFHMIWTAPIGILITTALLLVNLTYSALPGLGLILIAMPLLGRAVKTLFRRRVAINKITDQRVSLTQEILQGVRFVKYFGWETSFLERIQTIRQKEIHGIQILLTIRNAVLSVGMSMPVFASMISFITYSQVNSNLNPAPIFSSLALFNSMRIPLNFLPLVIGQVIDANASVKRIQEFLLAEEAEESGKWDYDAKDAVTLKGANFTWERHPTQDAEEGAGGPPGKKPTKQEKKETKANAKLAQSSGETTPSDAIAVEEEKPFEIKGLNLNIGRNELVAIIGGVGSGKSSLLAALAGDMRKTSGEVIFGASRAFCPQYAWIQNATVRENIIFGKEFNRKWYDQVVDACALRPDLNMLPHNDATEIGERGITVSGGQKQRMNIARAIYFNADIILMDDPLSAVDAHVGRHIMDNAICGLLKDKCRILATHQLHVLSRCDRIIWVDQGEVKAIDTFDNLMAQNADFVQVMSTTAKEEEKEKDVEVNEDEVEAEVKSTKKQRKQKKQAALMQQEERATKSVSWEVWIEYIKAGGGIWVGPLVFILLVLSQGANIVTSLWLSYWTSDKFGYSEGAYIGAYAAFGFSQALFMFFFSFSVSIFGTRAGKVMLHRAITRVLRAPMSFFDTTPLGRITNRFSKDIDVMDNTITDAIRMYFLTLAMIISVFILIISYYYYYAIALGPLFIMFMFSAAFYRSSAREVKRHEAVLRSTVFSRFGEAVMGTPTIRAYGLQDQFSKSVRDAVDDMNSAYYLTFANQRWLSVRLDIVGILLVFTTGILVVTSRFSVDPSIAGLVLSYILTIVQMIQFTVRQLAEVENNMNSTERIHHYGSQLEEEAPLHMGEVRPTWPEHGEIVFDNVEMRYRDGLPLVLKGLSMHVRAGERIGVVGRTGAGKSSIMSALFRLQELSGGSIVIDGVDIGKIGLHDLRSKLAIIPQDPTLFKGTIRSNLDPFHEHSDLELWSALRQADLVSNEQTMDDHSGRIHLDSVVEEEGLNFSLGQRQLMALARALVRGSQIIVCDEATSSVDFETDAKIQQTIVDGFKGKTLLCIAHRLKTIINYDRICVMDAGLIAELDSPLNLYDQGGIFKGMCDRSGIKREEIAGAAN</sequence>
<evidence type="ECO:0000256" key="3">
    <source>
        <dbReference type="ARBA" id="ARBA00022692"/>
    </source>
</evidence>
<keyword evidence="2" id="KW-0813">Transport</keyword>
<evidence type="ECO:0000256" key="2">
    <source>
        <dbReference type="ARBA" id="ARBA00022448"/>
    </source>
</evidence>
<organism evidence="12 14">
    <name type="scientific">Alternaria alternata</name>
    <name type="common">Alternaria rot fungus</name>
    <name type="synonym">Torula alternata</name>
    <dbReference type="NCBI Taxonomy" id="5599"/>
    <lineage>
        <taxon>Eukaryota</taxon>
        <taxon>Fungi</taxon>
        <taxon>Dikarya</taxon>
        <taxon>Ascomycota</taxon>
        <taxon>Pezizomycotina</taxon>
        <taxon>Dothideomycetes</taxon>
        <taxon>Pleosporomycetidae</taxon>
        <taxon>Pleosporales</taxon>
        <taxon>Pleosporineae</taxon>
        <taxon>Pleosporaceae</taxon>
        <taxon>Alternaria</taxon>
        <taxon>Alternaria sect. Alternaria</taxon>
        <taxon>Alternaria alternata complex</taxon>
    </lineage>
</organism>
<dbReference type="SUPFAM" id="SSF52540">
    <property type="entry name" value="P-loop containing nucleoside triphosphate hydrolases"/>
    <property type="match status" value="2"/>
</dbReference>
<dbReference type="GO" id="GO:0016887">
    <property type="term" value="F:ATP hydrolysis activity"/>
    <property type="evidence" value="ECO:0007669"/>
    <property type="project" value="InterPro"/>
</dbReference>